<proteinExistence type="inferred from homology"/>
<evidence type="ECO:0000256" key="5">
    <source>
        <dbReference type="ARBA" id="ARBA00005363"/>
    </source>
</evidence>
<organism evidence="20 21">
    <name type="scientific">Hesseltinella vesiculosa</name>
    <dbReference type="NCBI Taxonomy" id="101127"/>
    <lineage>
        <taxon>Eukaryota</taxon>
        <taxon>Fungi</taxon>
        <taxon>Fungi incertae sedis</taxon>
        <taxon>Mucoromycota</taxon>
        <taxon>Mucoromycotina</taxon>
        <taxon>Mucoromycetes</taxon>
        <taxon>Mucorales</taxon>
        <taxon>Cunninghamellaceae</taxon>
        <taxon>Hesseltinella</taxon>
    </lineage>
</organism>
<evidence type="ECO:0000313" key="20">
    <source>
        <dbReference type="EMBL" id="ORX54142.1"/>
    </source>
</evidence>
<comment type="caution">
    <text evidence="20">The sequence shown here is derived from an EMBL/GenBank/DDBJ whole genome shotgun (WGS) entry which is preliminary data.</text>
</comment>
<dbReference type="AlphaFoldDB" id="A0A1X2GI05"/>
<evidence type="ECO:0000256" key="8">
    <source>
        <dbReference type="ARBA" id="ARBA00022692"/>
    </source>
</evidence>
<keyword evidence="7" id="KW-0813">Transport</keyword>
<name>A0A1X2GI05_9FUNG</name>
<evidence type="ECO:0000256" key="10">
    <source>
        <dbReference type="ARBA" id="ARBA00022927"/>
    </source>
</evidence>
<dbReference type="GO" id="GO:0000139">
    <property type="term" value="C:Golgi membrane"/>
    <property type="evidence" value="ECO:0007669"/>
    <property type="project" value="UniProtKB-SubCell"/>
</dbReference>
<dbReference type="PANTHER" id="PTHR15071:SF13">
    <property type="entry name" value="AUTOPHAGY-RELATED PROTEIN 27"/>
    <property type="match status" value="1"/>
</dbReference>
<evidence type="ECO:0000256" key="1">
    <source>
        <dbReference type="ARBA" id="ARBA00004304"/>
    </source>
</evidence>
<evidence type="ECO:0000256" key="3">
    <source>
        <dbReference type="ARBA" id="ARBA00004472"/>
    </source>
</evidence>
<dbReference type="InterPro" id="IPR009011">
    <property type="entry name" value="Man6P_isomerase_rcpt-bd_dom_sf"/>
</dbReference>
<keyword evidence="17" id="KW-0968">Cytoplasmic vesicle</keyword>
<evidence type="ECO:0000256" key="18">
    <source>
        <dbReference type="SAM" id="Phobius"/>
    </source>
</evidence>
<dbReference type="GO" id="GO:0030659">
    <property type="term" value="C:cytoplasmic vesicle membrane"/>
    <property type="evidence" value="ECO:0007669"/>
    <property type="project" value="UniProtKB-SubCell"/>
</dbReference>
<keyword evidence="9" id="KW-0732">Signal</keyword>
<evidence type="ECO:0000256" key="2">
    <source>
        <dbReference type="ARBA" id="ARBA00004358"/>
    </source>
</evidence>
<comment type="similarity">
    <text evidence="5">Belongs to the ATG27 family.</text>
</comment>
<evidence type="ECO:0000256" key="15">
    <source>
        <dbReference type="ARBA" id="ARBA00023136"/>
    </source>
</evidence>
<evidence type="ECO:0000256" key="9">
    <source>
        <dbReference type="ARBA" id="ARBA00022729"/>
    </source>
</evidence>
<evidence type="ECO:0000256" key="13">
    <source>
        <dbReference type="ARBA" id="ARBA00023034"/>
    </source>
</evidence>
<dbReference type="GO" id="GO:0006914">
    <property type="term" value="P:autophagy"/>
    <property type="evidence" value="ECO:0007669"/>
    <property type="project" value="UniProtKB-KW"/>
</dbReference>
<evidence type="ECO:0000256" key="4">
    <source>
        <dbReference type="ARBA" id="ARBA00004614"/>
    </source>
</evidence>
<dbReference type="OrthoDB" id="29460at2759"/>
<feature type="transmembrane region" description="Helical" evidence="18">
    <location>
        <begin position="177"/>
        <end position="199"/>
    </location>
</feature>
<reference evidence="20 21" key="1">
    <citation type="submission" date="2016-07" db="EMBL/GenBank/DDBJ databases">
        <title>Pervasive Adenine N6-methylation of Active Genes in Fungi.</title>
        <authorList>
            <consortium name="DOE Joint Genome Institute"/>
            <person name="Mondo S.J."/>
            <person name="Dannebaum R.O."/>
            <person name="Kuo R.C."/>
            <person name="Labutti K."/>
            <person name="Haridas S."/>
            <person name="Kuo A."/>
            <person name="Salamov A."/>
            <person name="Ahrendt S.R."/>
            <person name="Lipzen A."/>
            <person name="Sullivan W."/>
            <person name="Andreopoulos W.B."/>
            <person name="Clum A."/>
            <person name="Lindquist E."/>
            <person name="Daum C."/>
            <person name="Ramamoorthy G.K."/>
            <person name="Gryganskyi A."/>
            <person name="Culley D."/>
            <person name="Magnuson J.K."/>
            <person name="James T.Y."/>
            <person name="O'Malley M.A."/>
            <person name="Stajich J.E."/>
            <person name="Spatafora J.W."/>
            <person name="Visel A."/>
            <person name="Grigoriev I.V."/>
        </authorList>
    </citation>
    <scope>NUCLEOTIDE SEQUENCE [LARGE SCALE GENOMIC DNA]</scope>
    <source>
        <strain evidence="20 21">NRRL 3301</strain>
    </source>
</reference>
<dbReference type="GO" id="GO:0034045">
    <property type="term" value="C:phagophore assembly site membrane"/>
    <property type="evidence" value="ECO:0007669"/>
    <property type="project" value="UniProtKB-SubCell"/>
</dbReference>
<dbReference type="InterPro" id="IPR044865">
    <property type="entry name" value="MRH_dom"/>
</dbReference>
<evidence type="ECO:0000313" key="21">
    <source>
        <dbReference type="Proteomes" id="UP000242146"/>
    </source>
</evidence>
<keyword evidence="11 18" id="KW-1133">Transmembrane helix</keyword>
<dbReference type="Pfam" id="PF09451">
    <property type="entry name" value="ATG27"/>
    <property type="match status" value="1"/>
</dbReference>
<feature type="domain" description="MRH" evidence="19">
    <location>
        <begin position="1"/>
        <end position="154"/>
    </location>
</feature>
<accession>A0A1X2GI05</accession>
<keyword evidence="10" id="KW-0653">Protein transport</keyword>
<dbReference type="Gene3D" id="2.70.130.10">
    <property type="entry name" value="Mannose-6-phosphate receptor binding domain"/>
    <property type="match status" value="1"/>
</dbReference>
<dbReference type="GO" id="GO:0031966">
    <property type="term" value="C:mitochondrial membrane"/>
    <property type="evidence" value="ECO:0007669"/>
    <property type="project" value="UniProtKB-SubCell"/>
</dbReference>
<evidence type="ECO:0000256" key="6">
    <source>
        <dbReference type="ARBA" id="ARBA00013776"/>
    </source>
</evidence>
<dbReference type="EMBL" id="MCGT01000014">
    <property type="protein sequence ID" value="ORX54142.1"/>
    <property type="molecule type" value="Genomic_DNA"/>
</dbReference>
<evidence type="ECO:0000256" key="11">
    <source>
        <dbReference type="ARBA" id="ARBA00022989"/>
    </source>
</evidence>
<evidence type="ECO:0000256" key="14">
    <source>
        <dbReference type="ARBA" id="ARBA00023128"/>
    </source>
</evidence>
<keyword evidence="14" id="KW-0496">Mitochondrion</keyword>
<evidence type="ECO:0000259" key="19">
    <source>
        <dbReference type="PROSITE" id="PS51914"/>
    </source>
</evidence>
<keyword evidence="12" id="KW-0072">Autophagy</keyword>
<dbReference type="GO" id="GO:0015031">
    <property type="term" value="P:protein transport"/>
    <property type="evidence" value="ECO:0007669"/>
    <property type="project" value="UniProtKB-KW"/>
</dbReference>
<protein>
    <recommendedName>
        <fullName evidence="6">Autophagy-related protein 27</fullName>
    </recommendedName>
</protein>
<keyword evidence="21" id="KW-1185">Reference proteome</keyword>
<keyword evidence="15 18" id="KW-0472">Membrane</keyword>
<evidence type="ECO:0000256" key="12">
    <source>
        <dbReference type="ARBA" id="ARBA00023006"/>
    </source>
</evidence>
<evidence type="ECO:0000256" key="16">
    <source>
        <dbReference type="ARBA" id="ARBA00023157"/>
    </source>
</evidence>
<dbReference type="SUPFAM" id="SSF50911">
    <property type="entry name" value="Mannose 6-phosphate receptor domain"/>
    <property type="match status" value="1"/>
</dbReference>
<dbReference type="Proteomes" id="UP000242146">
    <property type="component" value="Unassembled WGS sequence"/>
</dbReference>
<dbReference type="PROSITE" id="PS51914">
    <property type="entry name" value="MRH"/>
    <property type="match status" value="1"/>
</dbReference>
<keyword evidence="13" id="KW-0333">Golgi apparatus</keyword>
<dbReference type="InterPro" id="IPR018939">
    <property type="entry name" value="Autophagy-rel_prot_27"/>
</dbReference>
<keyword evidence="8 18" id="KW-0812">Transmembrane</keyword>
<keyword evidence="16" id="KW-1015">Disulfide bond</keyword>
<dbReference type="PANTHER" id="PTHR15071">
    <property type="entry name" value="MANNOSE-6-PHOSPHATE RECEPTOR FAMILY MEMBER"/>
    <property type="match status" value="1"/>
</dbReference>
<sequence length="249" mass="27604">MNKNFMTDRTLDTHPAKTIERIYVNLCDPVQRPSGNSVAEFCPDNTYVCRTTSHQLEGKGEIVTVVDTLASDKDAALRATFATTSPEDFDLTAENAEHVVTLSGGYILGKDQKVELTLQCGPNESKDNPNGPVLQSDANGVMKFNWRTSYFCATRGDNTPPPTGPPKGDVEDESKSVIGWFFTLLGFGLLVYFVGGCFYNYRQFNARGLDLLPHRDFWLDLPYLIKDLVSHLMSTVTSRRQNSGGYVAV</sequence>
<evidence type="ECO:0000256" key="17">
    <source>
        <dbReference type="ARBA" id="ARBA00023329"/>
    </source>
</evidence>
<comment type="subcellular location">
    <subcellularLocation>
        <location evidence="2">Cytoplasmic vesicle membrane</location>
        <topology evidence="2">Single-pass type I membrane protein</topology>
    </subcellularLocation>
    <subcellularLocation>
        <location evidence="4">Golgi apparatus membrane</location>
        <topology evidence="4">Single-pass type I membrane protein</topology>
    </subcellularLocation>
    <subcellularLocation>
        <location evidence="1">Mitochondrion membrane</location>
        <topology evidence="1">Single-pass membrane protein</topology>
    </subcellularLocation>
    <subcellularLocation>
        <location evidence="3">Preautophagosomal structure membrane</location>
        <topology evidence="3">Single-pass type I membrane protein</topology>
    </subcellularLocation>
</comment>
<evidence type="ECO:0000256" key="7">
    <source>
        <dbReference type="ARBA" id="ARBA00022448"/>
    </source>
</evidence>
<gene>
    <name evidence="20" type="ORF">DM01DRAFT_1335996</name>
</gene>
<dbReference type="STRING" id="101127.A0A1X2GI05"/>